<protein>
    <submittedName>
        <fullName evidence="1">N-acetyltransferase 5</fullName>
    </submittedName>
</protein>
<dbReference type="AlphaFoldDB" id="A0A3M7MCG2"/>
<keyword evidence="2" id="KW-1185">Reference proteome</keyword>
<dbReference type="EMBL" id="KE747829">
    <property type="protein sequence ID" value="RMZ72196.1"/>
    <property type="molecule type" value="Genomic_DNA"/>
</dbReference>
<evidence type="ECO:0000313" key="1">
    <source>
        <dbReference type="EMBL" id="RMZ72196.1"/>
    </source>
</evidence>
<gene>
    <name evidence="1" type="ORF">GMOD_00007204</name>
</gene>
<accession>A0A3M7MCG2</accession>
<proteinExistence type="predicted"/>
<name>A0A3M7MCG2_9PLEO</name>
<reference evidence="1 2" key="1">
    <citation type="journal article" date="2014" name="PLoS ONE">
        <title>De novo Genome Assembly of the Fungal Plant Pathogen Pyrenophora semeniperda.</title>
        <authorList>
            <person name="Soliai M.M."/>
            <person name="Meyer S.E."/>
            <person name="Udall J.A."/>
            <person name="Elzinga D.E."/>
            <person name="Hermansen R.A."/>
            <person name="Bodily P.M."/>
            <person name="Hart A.A."/>
            <person name="Coleman C.E."/>
        </authorList>
    </citation>
    <scope>NUCLEOTIDE SEQUENCE [LARGE SCALE GENOMIC DNA]</scope>
    <source>
        <strain evidence="1 2">CCB06</strain>
        <tissue evidence="1">Mycelium</tissue>
    </source>
</reference>
<evidence type="ECO:0000313" key="2">
    <source>
        <dbReference type="Proteomes" id="UP000265663"/>
    </source>
</evidence>
<dbReference type="OrthoDB" id="3781946at2759"/>
<keyword evidence="1" id="KW-0808">Transferase</keyword>
<sequence>MDFEFSFTNDWQVSPSLEHSFVAHIREAVRKYRIRSASHFSIPIEVSQAIHPQSPSANTLAVYVGFYNFGTTPIFAVCQPRTLLKRGTDIYPKHIEVLVQGKFVPLGRFISANFQKFNAPIACEVMYQWWRANGKTFQWTLLPTELKERIIYFCMHRSERALQRLSKNGYKNGGLHEVHRHFGQWTALRRVSHQVRAISLRLCFMGLHIKAENTFVLKQSIRRLDGFSQLLEPNNASIATDEKTSMLAHTYQYHPKIYPHLDQYATLGHGIRKITFHVLFLEAFHFFKVKTAGFAQYWQPYYLTYEVFERLPRLNELNIYLPDSNDSLTDKSRQCGPQIFHDKPCPRILHRLIYERAANVLAKYSFATLHGFLDEAEELRYNTLRKKAIDGLRFSEDELEELYKEEGGGIELKESVLPGVERKHTEQAIIYDDFWPPQCKCKAPCRSIFQ</sequence>
<dbReference type="Proteomes" id="UP000265663">
    <property type="component" value="Unassembled WGS sequence"/>
</dbReference>
<dbReference type="GO" id="GO:0016740">
    <property type="term" value="F:transferase activity"/>
    <property type="evidence" value="ECO:0007669"/>
    <property type="project" value="UniProtKB-KW"/>
</dbReference>
<organism evidence="1 2">
    <name type="scientific">Pyrenophora seminiperda CCB06</name>
    <dbReference type="NCBI Taxonomy" id="1302712"/>
    <lineage>
        <taxon>Eukaryota</taxon>
        <taxon>Fungi</taxon>
        <taxon>Dikarya</taxon>
        <taxon>Ascomycota</taxon>
        <taxon>Pezizomycotina</taxon>
        <taxon>Dothideomycetes</taxon>
        <taxon>Pleosporomycetidae</taxon>
        <taxon>Pleosporales</taxon>
        <taxon>Pleosporineae</taxon>
        <taxon>Pleosporaceae</taxon>
        <taxon>Pyrenophora</taxon>
    </lineage>
</organism>